<evidence type="ECO:0008006" key="8">
    <source>
        <dbReference type="Google" id="ProtNLM"/>
    </source>
</evidence>
<keyword evidence="7" id="KW-1185">Reference proteome</keyword>
<evidence type="ECO:0000256" key="3">
    <source>
        <dbReference type="ARBA" id="ARBA00022525"/>
    </source>
</evidence>
<gene>
    <name evidence="6" type="ORF">AALO_G00277790</name>
</gene>
<keyword evidence="5" id="KW-1015">Disulfide bond</keyword>
<dbReference type="InterPro" id="IPR051665">
    <property type="entry name" value="Adrenomedullin-reg_peptide"/>
</dbReference>
<reference evidence="6" key="1">
    <citation type="submission" date="2020-10" db="EMBL/GenBank/DDBJ databases">
        <title>Chromosome-scale genome assembly of the Allis shad, Alosa alosa.</title>
        <authorList>
            <person name="Margot Z."/>
            <person name="Christophe K."/>
            <person name="Cabau C."/>
            <person name="Louis A."/>
            <person name="Berthelot C."/>
            <person name="Parey E."/>
            <person name="Roest Crollius H."/>
            <person name="Montfort J."/>
            <person name="Robinson-Rechavi M."/>
            <person name="Bucao C."/>
            <person name="Bouchez O."/>
            <person name="Gislard M."/>
            <person name="Lluch J."/>
            <person name="Milhes M."/>
            <person name="Lampietro C."/>
            <person name="Lopez Roques C."/>
            <person name="Donnadieu C."/>
            <person name="Braasch I."/>
            <person name="Desvignes T."/>
            <person name="Postlethwait J."/>
            <person name="Bobe J."/>
            <person name="Guiguen Y."/>
        </authorList>
    </citation>
    <scope>NUCLEOTIDE SEQUENCE</scope>
    <source>
        <strain evidence="6">M-15738</strain>
        <tissue evidence="6">Blood</tissue>
    </source>
</reference>
<evidence type="ECO:0000313" key="7">
    <source>
        <dbReference type="Proteomes" id="UP000823561"/>
    </source>
</evidence>
<dbReference type="PANTHER" id="PTHR23414">
    <property type="entry name" value="ADRENOMEDULLIN, ADM"/>
    <property type="match status" value="1"/>
</dbReference>
<name>A0AAV6FJT1_9TELE</name>
<dbReference type="GO" id="GO:0003073">
    <property type="term" value="P:regulation of systemic arterial blood pressure"/>
    <property type="evidence" value="ECO:0007669"/>
    <property type="project" value="TreeGrafter"/>
</dbReference>
<evidence type="ECO:0000313" key="6">
    <source>
        <dbReference type="EMBL" id="KAG5262689.1"/>
    </source>
</evidence>
<comment type="similarity">
    <text evidence="2">Belongs to the adrenomedullin family.</text>
</comment>
<dbReference type="GO" id="GO:0007189">
    <property type="term" value="P:adenylate cyclase-activating G protein-coupled receptor signaling pathway"/>
    <property type="evidence" value="ECO:0007669"/>
    <property type="project" value="TreeGrafter"/>
</dbReference>
<dbReference type="EMBL" id="JADWDJ010000022">
    <property type="protein sequence ID" value="KAG5262689.1"/>
    <property type="molecule type" value="Genomic_DNA"/>
</dbReference>
<organism evidence="6 7">
    <name type="scientific">Alosa alosa</name>
    <name type="common">allis shad</name>
    <dbReference type="NCBI Taxonomy" id="278164"/>
    <lineage>
        <taxon>Eukaryota</taxon>
        <taxon>Metazoa</taxon>
        <taxon>Chordata</taxon>
        <taxon>Craniata</taxon>
        <taxon>Vertebrata</taxon>
        <taxon>Euteleostomi</taxon>
        <taxon>Actinopterygii</taxon>
        <taxon>Neopterygii</taxon>
        <taxon>Teleostei</taxon>
        <taxon>Clupei</taxon>
        <taxon>Clupeiformes</taxon>
        <taxon>Clupeoidei</taxon>
        <taxon>Clupeidae</taxon>
        <taxon>Alosa</taxon>
    </lineage>
</organism>
<evidence type="ECO:0000256" key="1">
    <source>
        <dbReference type="ARBA" id="ARBA00004613"/>
    </source>
</evidence>
<dbReference type="GO" id="GO:0005179">
    <property type="term" value="F:hormone activity"/>
    <property type="evidence" value="ECO:0007669"/>
    <property type="project" value="InterPro"/>
</dbReference>
<comment type="subcellular location">
    <subcellularLocation>
        <location evidence="1">Secreted</location>
    </subcellularLocation>
</comment>
<dbReference type="GO" id="GO:0010460">
    <property type="term" value="P:positive regulation of heart rate"/>
    <property type="evidence" value="ECO:0007669"/>
    <property type="project" value="TreeGrafter"/>
</dbReference>
<protein>
    <recommendedName>
        <fullName evidence="8">Adrenomedullin</fullName>
    </recommendedName>
</protein>
<dbReference type="Pfam" id="PF00214">
    <property type="entry name" value="Calc_CGRP_IAPP"/>
    <property type="match status" value="1"/>
</dbReference>
<accession>A0AAV6FJT1</accession>
<keyword evidence="4" id="KW-0732">Signal</keyword>
<dbReference type="PANTHER" id="PTHR23414:SF6">
    <property type="entry name" value="ADRENOMEDULLIN-5-LIKE PROTEIN-RELATED"/>
    <property type="match status" value="1"/>
</dbReference>
<dbReference type="AlphaFoldDB" id="A0AAV6FJT1"/>
<evidence type="ECO:0000256" key="4">
    <source>
        <dbReference type="ARBA" id="ARBA00022729"/>
    </source>
</evidence>
<comment type="caution">
    <text evidence="6">The sequence shown here is derived from an EMBL/GenBank/DDBJ whole genome shotgun (WGS) entry which is preliminary data.</text>
</comment>
<evidence type="ECO:0000256" key="5">
    <source>
        <dbReference type="ARBA" id="ARBA00023157"/>
    </source>
</evidence>
<dbReference type="InterPro" id="IPR021116">
    <property type="entry name" value="Calcitonin/adrenomedullin"/>
</dbReference>
<dbReference type="Proteomes" id="UP000823561">
    <property type="component" value="Chromosome 22"/>
</dbReference>
<keyword evidence="3" id="KW-0964">Secreted</keyword>
<proteinExistence type="inferred from homology"/>
<evidence type="ECO:0000256" key="2">
    <source>
        <dbReference type="ARBA" id="ARBA00010575"/>
    </source>
</evidence>
<dbReference type="GO" id="GO:0005576">
    <property type="term" value="C:extracellular region"/>
    <property type="evidence" value="ECO:0007669"/>
    <property type="project" value="UniProtKB-SubCell"/>
</dbReference>
<sequence length="152" mass="17180">MTFLSLIFSKRIEGLMKQQKDCHRCLPFMTGSSVVKMAVLFLLTAHLTTAIPLRDMHRTQLDVLHKRSIQKLKDLLLHRTENHASVESVIDNRDTGPGDSTHINLRVRRAPPRGCQLGTCQVHNLADTLYRIGHTNGKDESKKANDPKGYGR</sequence>